<organism evidence="2 3">
    <name type="scientific">Candidatus Collierbacteria bacterium GW2011_GWC2_44_18</name>
    <dbReference type="NCBI Taxonomy" id="1618392"/>
    <lineage>
        <taxon>Bacteria</taxon>
        <taxon>Candidatus Collieribacteriota</taxon>
    </lineage>
</organism>
<dbReference type="InterPro" id="IPR050415">
    <property type="entry name" value="MRET"/>
</dbReference>
<dbReference type="InterPro" id="IPR017927">
    <property type="entry name" value="FAD-bd_FR_type"/>
</dbReference>
<proteinExistence type="predicted"/>
<dbReference type="STRING" id="1618392.UW41_C0001G0021"/>
<comment type="caution">
    <text evidence="2">The sequence shown here is derived from an EMBL/GenBank/DDBJ whole genome shotgun (WGS) entry which is preliminary data.</text>
</comment>
<dbReference type="InterPro" id="IPR001433">
    <property type="entry name" value="OxRdtase_FAD/NAD-bd"/>
</dbReference>
<evidence type="ECO:0000313" key="3">
    <source>
        <dbReference type="Proteomes" id="UP000034172"/>
    </source>
</evidence>
<dbReference type="Proteomes" id="UP000034172">
    <property type="component" value="Unassembled WGS sequence"/>
</dbReference>
<dbReference type="SUPFAM" id="SSF52343">
    <property type="entry name" value="Ferredoxin reductase-like, C-terminal NADP-linked domain"/>
    <property type="match status" value="1"/>
</dbReference>
<dbReference type="Pfam" id="PF00970">
    <property type="entry name" value="FAD_binding_6"/>
    <property type="match status" value="1"/>
</dbReference>
<dbReference type="PRINTS" id="PR00410">
    <property type="entry name" value="PHEHYDRXLASE"/>
</dbReference>
<feature type="domain" description="FAD-binding FR-type" evidence="1">
    <location>
        <begin position="3"/>
        <end position="100"/>
    </location>
</feature>
<evidence type="ECO:0000313" key="2">
    <source>
        <dbReference type="EMBL" id="KKT49875.1"/>
    </source>
</evidence>
<gene>
    <name evidence="2" type="ORF">UW41_C0001G0021</name>
</gene>
<dbReference type="EMBL" id="LCIE01000001">
    <property type="protein sequence ID" value="KKT49875.1"/>
    <property type="molecule type" value="Genomic_DNA"/>
</dbReference>
<accession>A0A0G1HSF8</accession>
<dbReference type="SUPFAM" id="SSF63380">
    <property type="entry name" value="Riboflavin synthase domain-like"/>
    <property type="match status" value="1"/>
</dbReference>
<sequence length="235" mass="26849">MAPEKLTGKVEYKENLAGNNYLVRIGFDKKVRFIPGQYASLKVNDEGIRRSYSVASLPNENVIDLLVDVTPLGVGSKYVLGLKVGDDVEVLAFLGRFTVDPLLLLTAKHLLFLATGTGIAPFKPMIEDLLYRKHFTNEVRLIWGMRHEKELYWLKEMDNINRDFDNFKHDIVISKPTKDWPGFVGHVDTVVNQLEQDWTETLVYLCGAPDMIVEMEMNLKDKGVPGTSIFYEKYF</sequence>
<dbReference type="InterPro" id="IPR017938">
    <property type="entry name" value="Riboflavin_synthase-like_b-brl"/>
</dbReference>
<dbReference type="Pfam" id="PF00175">
    <property type="entry name" value="NAD_binding_1"/>
    <property type="match status" value="1"/>
</dbReference>
<dbReference type="InterPro" id="IPR001709">
    <property type="entry name" value="Flavoprot_Pyr_Nucl_cyt_Rdtase"/>
</dbReference>
<evidence type="ECO:0000259" key="1">
    <source>
        <dbReference type="PROSITE" id="PS51384"/>
    </source>
</evidence>
<protein>
    <recommendedName>
        <fullName evidence="1">FAD-binding FR-type domain-containing protein</fullName>
    </recommendedName>
</protein>
<dbReference type="PANTHER" id="PTHR47354">
    <property type="entry name" value="NADH OXIDOREDUCTASE HCR"/>
    <property type="match status" value="1"/>
</dbReference>
<dbReference type="AlphaFoldDB" id="A0A0G1HSF8"/>
<dbReference type="PRINTS" id="PR00371">
    <property type="entry name" value="FPNCR"/>
</dbReference>
<dbReference type="PROSITE" id="PS51384">
    <property type="entry name" value="FAD_FR"/>
    <property type="match status" value="1"/>
</dbReference>
<reference evidence="2 3" key="1">
    <citation type="journal article" date="2015" name="Nature">
        <title>rRNA introns, odd ribosomes, and small enigmatic genomes across a large radiation of phyla.</title>
        <authorList>
            <person name="Brown C.T."/>
            <person name="Hug L.A."/>
            <person name="Thomas B.C."/>
            <person name="Sharon I."/>
            <person name="Castelle C.J."/>
            <person name="Singh A."/>
            <person name="Wilkins M.J."/>
            <person name="Williams K.H."/>
            <person name="Banfield J.F."/>
        </authorList>
    </citation>
    <scope>NUCLEOTIDE SEQUENCE [LARGE SCALE GENOMIC DNA]</scope>
</reference>
<dbReference type="Gene3D" id="2.40.30.10">
    <property type="entry name" value="Translation factors"/>
    <property type="match status" value="1"/>
</dbReference>
<dbReference type="InterPro" id="IPR008333">
    <property type="entry name" value="Cbr1-like_FAD-bd_dom"/>
</dbReference>
<dbReference type="PANTHER" id="PTHR47354:SF5">
    <property type="entry name" value="PROTEIN RFBI"/>
    <property type="match status" value="1"/>
</dbReference>
<dbReference type="Gene3D" id="3.40.50.80">
    <property type="entry name" value="Nucleotide-binding domain of ferredoxin-NADP reductase (FNR) module"/>
    <property type="match status" value="1"/>
</dbReference>
<dbReference type="GO" id="GO:0016491">
    <property type="term" value="F:oxidoreductase activity"/>
    <property type="evidence" value="ECO:0007669"/>
    <property type="project" value="InterPro"/>
</dbReference>
<name>A0A0G1HSF8_9BACT</name>
<dbReference type="InterPro" id="IPR039261">
    <property type="entry name" value="FNR_nucleotide-bd"/>
</dbReference>